<keyword evidence="1" id="KW-0418">Kinase</keyword>
<comment type="caution">
    <text evidence="1">The sequence shown here is derived from an EMBL/GenBank/DDBJ whole genome shotgun (WGS) entry which is preliminary data.</text>
</comment>
<keyword evidence="2" id="KW-1185">Reference proteome</keyword>
<evidence type="ECO:0000313" key="2">
    <source>
        <dbReference type="Proteomes" id="UP001243717"/>
    </source>
</evidence>
<gene>
    <name evidence="1" type="ORF">QEH59_08935</name>
</gene>
<dbReference type="GO" id="GO:0016301">
    <property type="term" value="F:kinase activity"/>
    <property type="evidence" value="ECO:0007669"/>
    <property type="project" value="UniProtKB-KW"/>
</dbReference>
<dbReference type="InterPro" id="IPR057621">
    <property type="entry name" value="Khk_prokaryotic"/>
</dbReference>
<dbReference type="EMBL" id="JARXIC010000012">
    <property type="protein sequence ID" value="MDQ8194548.1"/>
    <property type="molecule type" value="Genomic_DNA"/>
</dbReference>
<proteinExistence type="predicted"/>
<dbReference type="Proteomes" id="UP001243717">
    <property type="component" value="Unassembled WGS sequence"/>
</dbReference>
<reference evidence="1 2" key="1">
    <citation type="submission" date="2023-04" db="EMBL/GenBank/DDBJ databases">
        <title>A novel bacteria isolated from coastal sediment.</title>
        <authorList>
            <person name="Liu X.-J."/>
            <person name="Du Z.-J."/>
        </authorList>
    </citation>
    <scope>NUCLEOTIDE SEQUENCE [LARGE SCALE GENOMIC DNA]</scope>
    <source>
        <strain evidence="1 2">SDUM461004</strain>
    </source>
</reference>
<dbReference type="Pfam" id="PF25270">
    <property type="entry name" value="Khk"/>
    <property type="match status" value="1"/>
</dbReference>
<name>A0ABU1AIE6_9BACT</name>
<dbReference type="InterPro" id="IPR029056">
    <property type="entry name" value="Ribokinase-like"/>
</dbReference>
<organism evidence="1 2">
    <name type="scientific">Thalassobacterium sedimentorum</name>
    <dbReference type="NCBI Taxonomy" id="3041258"/>
    <lineage>
        <taxon>Bacteria</taxon>
        <taxon>Pseudomonadati</taxon>
        <taxon>Verrucomicrobiota</taxon>
        <taxon>Opitutia</taxon>
        <taxon>Puniceicoccales</taxon>
        <taxon>Coraliomargaritaceae</taxon>
        <taxon>Thalassobacterium</taxon>
    </lineage>
</organism>
<evidence type="ECO:0000313" key="1">
    <source>
        <dbReference type="EMBL" id="MDQ8194548.1"/>
    </source>
</evidence>
<protein>
    <submittedName>
        <fullName evidence="1">PfkB family carbohydrate kinase</fullName>
    </submittedName>
</protein>
<dbReference type="Gene3D" id="3.40.1190.20">
    <property type="match status" value="1"/>
</dbReference>
<keyword evidence="1" id="KW-0808">Transferase</keyword>
<sequence length="372" mass="40276">MHTLAQLAEILRTHTTKITHQKVVTGFDGFVDEMIQAVHQRKNLQQFQRVETIDQFGDLIKAAAGHSSLREIVVTQTDPGGCAINMGDGLATLGVQVDTFATVGEPVHAAFKEYADKAKLHSWGREPGRTLAFEFQDGKLMFSSVSPLAEFTPTDIAQRTTDGHFLATCNAASLIAITDWTLFPHMTACWQALQDTVFSKLHQRPKFFFDLVDPASRSPEDITAMLKMLANFCHCGHVTLGLNQNEANLLSQATGGHALARPEIQGAQAQAQALLKALGLDEIVIHAVDYAVSASAQESACTKGPYCSKPVKLTGAGDRFNAGYALGLILNLNAEQKLQLAVATSGIYVRQGKSATLPQLIDFLGSWSKEAI</sequence>
<accession>A0ABU1AIE6</accession>
<dbReference type="SUPFAM" id="SSF53613">
    <property type="entry name" value="Ribokinase-like"/>
    <property type="match status" value="1"/>
</dbReference>